<dbReference type="Gene3D" id="2.40.50.100">
    <property type="match status" value="1"/>
</dbReference>
<organism evidence="9 10">
    <name type="scientific">Aquirufa regiilacus</name>
    <dbReference type="NCBI Taxonomy" id="3024868"/>
    <lineage>
        <taxon>Bacteria</taxon>
        <taxon>Pseudomonadati</taxon>
        <taxon>Bacteroidota</taxon>
        <taxon>Cytophagia</taxon>
        <taxon>Cytophagales</taxon>
        <taxon>Flectobacillaceae</taxon>
        <taxon>Aquirufa</taxon>
    </lineage>
</organism>
<dbReference type="InterPro" id="IPR058792">
    <property type="entry name" value="Beta-barrel_RND_2"/>
</dbReference>
<evidence type="ECO:0000259" key="5">
    <source>
        <dbReference type="Pfam" id="PF25876"/>
    </source>
</evidence>
<reference evidence="9 10" key="1">
    <citation type="submission" date="2023-09" db="EMBL/GenBank/DDBJ databases">
        <title>Aquirufa genomes.</title>
        <authorList>
            <person name="Pitt A."/>
        </authorList>
    </citation>
    <scope>NUCLEOTIDE SEQUENCE [LARGE SCALE GENOMIC DNA]</scope>
    <source>
        <strain evidence="9 10">LEOWEIH-7C</strain>
    </source>
</reference>
<dbReference type="Proteomes" id="UP001249959">
    <property type="component" value="Unassembled WGS sequence"/>
</dbReference>
<comment type="similarity">
    <text evidence="2">Belongs to the membrane fusion protein (MFP) (TC 8.A.1) family.</text>
</comment>
<feature type="domain" description="Multidrug resistance protein MdtA-like C-terminal permuted SH3" evidence="8">
    <location>
        <begin position="291"/>
        <end position="348"/>
    </location>
</feature>
<gene>
    <name evidence="9" type="ORF">PQG45_07095</name>
</gene>
<dbReference type="PANTHER" id="PTHR30469">
    <property type="entry name" value="MULTIDRUG RESISTANCE PROTEIN MDTA"/>
    <property type="match status" value="1"/>
</dbReference>
<dbReference type="Gene3D" id="1.10.287.470">
    <property type="entry name" value="Helix hairpin bin"/>
    <property type="match status" value="1"/>
</dbReference>
<evidence type="ECO:0000256" key="1">
    <source>
        <dbReference type="ARBA" id="ARBA00004196"/>
    </source>
</evidence>
<keyword evidence="10" id="KW-1185">Reference proteome</keyword>
<evidence type="ECO:0000313" key="9">
    <source>
        <dbReference type="EMBL" id="MDU0808796.1"/>
    </source>
</evidence>
<feature type="domain" description="Multidrug resistance protein MdtA-like alpha-helical hairpin" evidence="5">
    <location>
        <begin position="114"/>
        <end position="170"/>
    </location>
</feature>
<dbReference type="InterPro" id="IPR058624">
    <property type="entry name" value="MdtA-like_HH"/>
</dbReference>
<evidence type="ECO:0000313" key="10">
    <source>
        <dbReference type="Proteomes" id="UP001249959"/>
    </source>
</evidence>
<dbReference type="Gene3D" id="2.40.30.170">
    <property type="match status" value="1"/>
</dbReference>
<evidence type="ECO:0000256" key="2">
    <source>
        <dbReference type="ARBA" id="ARBA00009477"/>
    </source>
</evidence>
<evidence type="ECO:0000256" key="3">
    <source>
        <dbReference type="ARBA" id="ARBA00022448"/>
    </source>
</evidence>
<dbReference type="Pfam" id="PF25917">
    <property type="entry name" value="BSH_RND"/>
    <property type="match status" value="1"/>
</dbReference>
<evidence type="ECO:0000259" key="8">
    <source>
        <dbReference type="Pfam" id="PF25967"/>
    </source>
</evidence>
<dbReference type="Gene3D" id="2.40.420.20">
    <property type="match status" value="1"/>
</dbReference>
<sequence length="364" mass="39229">MNKVTKTIVSLASIALILGLAFYPKIKQAISKNPEEDAKKEKGGPGGKGGGKTAVVVSVVKSTRLDDMVNSTGSILANEEVEVRSEIAGRIILLNIKEGDVVQKGTVLFRINDDDLQARLRKLGFNKKLAEDNEARQKILLQKEAISQREYDIAVNSVNTIEADIEDLRAQIIKTTVKAPFAGTIGFRYVSLGSYISPTTKIATLTNTNPAKIEFSIPAKYATAIRKGSTVEFQTENEDKTFIGKVYAIDPKIDPLTRTLQIRALAANPGNQLVPGAFAKVNLILKSKGSAILIPTEAVIPEASGNKVFIVKQGKSVPVKVKLGNRGEKNVEILSGLSIGDTLITNGVIQVKPDGEVEIKEVVE</sequence>
<evidence type="ECO:0000259" key="7">
    <source>
        <dbReference type="Pfam" id="PF25954"/>
    </source>
</evidence>
<dbReference type="Pfam" id="PF25954">
    <property type="entry name" value="Beta-barrel_RND_2"/>
    <property type="match status" value="1"/>
</dbReference>
<feature type="domain" description="Multidrug resistance protein MdtA-like barrel-sandwich hybrid" evidence="6">
    <location>
        <begin position="80"/>
        <end position="203"/>
    </location>
</feature>
<keyword evidence="3" id="KW-0813">Transport</keyword>
<proteinExistence type="inferred from homology"/>
<dbReference type="Pfam" id="PF25876">
    <property type="entry name" value="HH_MFP_RND"/>
    <property type="match status" value="1"/>
</dbReference>
<evidence type="ECO:0000259" key="6">
    <source>
        <dbReference type="Pfam" id="PF25917"/>
    </source>
</evidence>
<dbReference type="Pfam" id="PF25967">
    <property type="entry name" value="RND-MFP_C"/>
    <property type="match status" value="1"/>
</dbReference>
<dbReference type="NCBIfam" id="TIGR01730">
    <property type="entry name" value="RND_mfp"/>
    <property type="match status" value="1"/>
</dbReference>
<dbReference type="InterPro" id="IPR058625">
    <property type="entry name" value="MdtA-like_BSH"/>
</dbReference>
<protein>
    <submittedName>
        <fullName evidence="9">Efflux RND transporter periplasmic adaptor subunit</fullName>
    </submittedName>
</protein>
<feature type="compositionally biased region" description="Basic and acidic residues" evidence="4">
    <location>
        <begin position="33"/>
        <end position="43"/>
    </location>
</feature>
<dbReference type="EMBL" id="JAVNWW010000002">
    <property type="protein sequence ID" value="MDU0808796.1"/>
    <property type="molecule type" value="Genomic_DNA"/>
</dbReference>
<comment type="caution">
    <text evidence="9">The sequence shown here is derived from an EMBL/GenBank/DDBJ whole genome shotgun (WGS) entry which is preliminary data.</text>
</comment>
<dbReference type="InterPro" id="IPR058627">
    <property type="entry name" value="MdtA-like_C"/>
</dbReference>
<dbReference type="RefSeq" id="WP_315574914.1">
    <property type="nucleotide sequence ID" value="NZ_JARDXH010000001.1"/>
</dbReference>
<dbReference type="InterPro" id="IPR006143">
    <property type="entry name" value="RND_pump_MFP"/>
</dbReference>
<dbReference type="SUPFAM" id="SSF111369">
    <property type="entry name" value="HlyD-like secretion proteins"/>
    <property type="match status" value="1"/>
</dbReference>
<comment type="subcellular location">
    <subcellularLocation>
        <location evidence="1">Cell envelope</location>
    </subcellularLocation>
</comment>
<dbReference type="PANTHER" id="PTHR30469:SF36">
    <property type="entry name" value="BLL3903 PROTEIN"/>
    <property type="match status" value="1"/>
</dbReference>
<feature type="region of interest" description="Disordered" evidence="4">
    <location>
        <begin position="33"/>
        <end position="52"/>
    </location>
</feature>
<feature type="domain" description="CusB-like beta-barrel" evidence="7">
    <location>
        <begin position="213"/>
        <end position="283"/>
    </location>
</feature>
<accession>A0ABU3TSE3</accession>
<evidence type="ECO:0000256" key="4">
    <source>
        <dbReference type="SAM" id="MobiDB-lite"/>
    </source>
</evidence>
<name>A0ABU3TSE3_9BACT</name>